<reference evidence="2" key="2">
    <citation type="journal article" date="2015" name="Data Brief">
        <title>Shoot transcriptome of the giant reed, Arundo donax.</title>
        <authorList>
            <person name="Barrero R.A."/>
            <person name="Guerrero F.D."/>
            <person name="Moolhuijzen P."/>
            <person name="Goolsby J.A."/>
            <person name="Tidwell J."/>
            <person name="Bellgard S.E."/>
            <person name="Bellgard M.I."/>
        </authorList>
    </citation>
    <scope>NUCLEOTIDE SEQUENCE</scope>
    <source>
        <tissue evidence="2">Shoot tissue taken approximately 20 cm above the soil surface</tissue>
    </source>
</reference>
<proteinExistence type="predicted"/>
<sequence length="86" mass="9144">MLYLEHAKAPCSAIFNRCSRSVVERTALARGRQRLARSVANAWAGAAPRLATGYVASFVGEEDGNSESPGQRRSPGSAGCRGLLDH</sequence>
<dbReference type="EMBL" id="GBRH01175218">
    <property type="protein sequence ID" value="JAE22678.1"/>
    <property type="molecule type" value="Transcribed_RNA"/>
</dbReference>
<protein>
    <submittedName>
        <fullName evidence="2">Uncharacterized protein</fullName>
    </submittedName>
</protein>
<feature type="region of interest" description="Disordered" evidence="1">
    <location>
        <begin position="61"/>
        <end position="86"/>
    </location>
</feature>
<evidence type="ECO:0000313" key="2">
    <source>
        <dbReference type="EMBL" id="JAE22678.1"/>
    </source>
</evidence>
<accession>A0A0A9GPU0</accession>
<dbReference type="AlphaFoldDB" id="A0A0A9GPU0"/>
<evidence type="ECO:0000256" key="1">
    <source>
        <dbReference type="SAM" id="MobiDB-lite"/>
    </source>
</evidence>
<organism evidence="2">
    <name type="scientific">Arundo donax</name>
    <name type="common">Giant reed</name>
    <name type="synonym">Donax arundinaceus</name>
    <dbReference type="NCBI Taxonomy" id="35708"/>
    <lineage>
        <taxon>Eukaryota</taxon>
        <taxon>Viridiplantae</taxon>
        <taxon>Streptophyta</taxon>
        <taxon>Embryophyta</taxon>
        <taxon>Tracheophyta</taxon>
        <taxon>Spermatophyta</taxon>
        <taxon>Magnoliopsida</taxon>
        <taxon>Liliopsida</taxon>
        <taxon>Poales</taxon>
        <taxon>Poaceae</taxon>
        <taxon>PACMAD clade</taxon>
        <taxon>Arundinoideae</taxon>
        <taxon>Arundineae</taxon>
        <taxon>Arundo</taxon>
    </lineage>
</organism>
<reference evidence="2" key="1">
    <citation type="submission" date="2014-09" db="EMBL/GenBank/DDBJ databases">
        <authorList>
            <person name="Magalhaes I.L.F."/>
            <person name="Oliveira U."/>
            <person name="Santos F.R."/>
            <person name="Vidigal T.H.D.A."/>
            <person name="Brescovit A.D."/>
            <person name="Santos A.J."/>
        </authorList>
    </citation>
    <scope>NUCLEOTIDE SEQUENCE</scope>
    <source>
        <tissue evidence="2">Shoot tissue taken approximately 20 cm above the soil surface</tissue>
    </source>
</reference>
<name>A0A0A9GPU0_ARUDO</name>